<keyword evidence="1" id="KW-0732">Signal</keyword>
<keyword evidence="3" id="KW-0378">Hydrolase</keyword>
<feature type="signal peptide" evidence="1">
    <location>
        <begin position="1"/>
        <end position="21"/>
    </location>
</feature>
<dbReference type="InterPro" id="IPR050789">
    <property type="entry name" value="Diverse_Enzym_Activities"/>
</dbReference>
<accession>A0A345XQR0</accession>
<gene>
    <name evidence="3" type="ORF">DVA86_16235</name>
</gene>
<dbReference type="EMBL" id="CP031320">
    <property type="protein sequence ID" value="AXK33976.1"/>
    <property type="molecule type" value="Genomic_DNA"/>
</dbReference>
<dbReference type="RefSeq" id="WP_208879151.1">
    <property type="nucleotide sequence ID" value="NZ_CP031320.1"/>
</dbReference>
<dbReference type="GO" id="GO:0016787">
    <property type="term" value="F:hydrolase activity"/>
    <property type="evidence" value="ECO:0007669"/>
    <property type="project" value="UniProtKB-KW"/>
</dbReference>
<evidence type="ECO:0000313" key="4">
    <source>
        <dbReference type="Proteomes" id="UP000254425"/>
    </source>
</evidence>
<dbReference type="Pfam" id="PF00144">
    <property type="entry name" value="Beta-lactamase"/>
    <property type="match status" value="1"/>
</dbReference>
<protein>
    <submittedName>
        <fullName evidence="3">Class A beta-lactamase-related serine hydrolase</fullName>
    </submittedName>
</protein>
<evidence type="ECO:0000259" key="2">
    <source>
        <dbReference type="Pfam" id="PF00144"/>
    </source>
</evidence>
<reference evidence="3 4" key="1">
    <citation type="submission" date="2018-07" db="EMBL/GenBank/DDBJ databases">
        <title>Draft genome of the type strain Streptomyces armeniacus ATCC 15676.</title>
        <authorList>
            <person name="Labana P."/>
            <person name="Gosse J.T."/>
            <person name="Boddy C.N."/>
        </authorList>
    </citation>
    <scope>NUCLEOTIDE SEQUENCE [LARGE SCALE GENOMIC DNA]</scope>
    <source>
        <strain evidence="3 4">ATCC 15676</strain>
    </source>
</reference>
<keyword evidence="4" id="KW-1185">Reference proteome</keyword>
<dbReference type="InterPro" id="IPR012338">
    <property type="entry name" value="Beta-lactam/transpept-like"/>
</dbReference>
<dbReference type="Proteomes" id="UP000254425">
    <property type="component" value="Chromosome"/>
</dbReference>
<evidence type="ECO:0000313" key="3">
    <source>
        <dbReference type="EMBL" id="AXK33976.1"/>
    </source>
</evidence>
<dbReference type="PROSITE" id="PS51257">
    <property type="entry name" value="PROKAR_LIPOPROTEIN"/>
    <property type="match status" value="1"/>
</dbReference>
<evidence type="ECO:0000256" key="1">
    <source>
        <dbReference type="SAM" id="SignalP"/>
    </source>
</evidence>
<proteinExistence type="predicted"/>
<dbReference type="InterPro" id="IPR001466">
    <property type="entry name" value="Beta-lactam-related"/>
</dbReference>
<name>A0A345XQR0_9ACTN</name>
<feature type="chain" id="PRO_5038545371" evidence="1">
    <location>
        <begin position="22"/>
        <end position="390"/>
    </location>
</feature>
<organism evidence="3 4">
    <name type="scientific">Streptomyces armeniacus</name>
    <dbReference type="NCBI Taxonomy" id="83291"/>
    <lineage>
        <taxon>Bacteria</taxon>
        <taxon>Bacillati</taxon>
        <taxon>Actinomycetota</taxon>
        <taxon>Actinomycetes</taxon>
        <taxon>Kitasatosporales</taxon>
        <taxon>Streptomycetaceae</taxon>
        <taxon>Streptomyces</taxon>
    </lineage>
</organism>
<dbReference type="SUPFAM" id="SSF56601">
    <property type="entry name" value="beta-lactamase/transpeptidase-like"/>
    <property type="match status" value="1"/>
</dbReference>
<dbReference type="PANTHER" id="PTHR43283">
    <property type="entry name" value="BETA-LACTAMASE-RELATED"/>
    <property type="match status" value="1"/>
</dbReference>
<sequence>MRLSAFRAPVAFALVSALALAACGSSSGAPEAARSAGPGSPSPTSDLTDDSIQAILDKALPRGGSGTVVAARGGEVTHCAGYGMADRAQRIPASCDTVYDIMSITKSFTAVAIMKLHMAGELRVSDRISKFVGPVPADKRDITIHQLLTHTSGLPEALGDDYAPVSRQEMIEGAAKSRLVAPPGTEFAYSNLGFSLLAAIVEKVSGTDYERFLAKQIFAPAGMKHTGYVLPRWDRKQIAVEYDERGVSQGRPLDQRWAADGPYWNLRGNGGLLSTARDMYRFHRALADGTLLDREARALMFKAHAPMGLPGYDGYASGYGWGIMPDRNLATHSGGNDWSYGVNVHAVNGDLMVFWISNQAVRDGKWDLQEISRPLVLKLVKQLQAGSSGQ</sequence>
<dbReference type="KEGG" id="sarm:DVA86_16235"/>
<dbReference type="Gene3D" id="3.40.710.10">
    <property type="entry name" value="DD-peptidase/beta-lactamase superfamily"/>
    <property type="match status" value="1"/>
</dbReference>
<dbReference type="AlphaFoldDB" id="A0A345XQR0"/>
<feature type="domain" description="Beta-lactamase-related" evidence="2">
    <location>
        <begin position="67"/>
        <end position="360"/>
    </location>
</feature>